<dbReference type="AlphaFoldDB" id="A0A6C0KQN2"/>
<dbReference type="PANTHER" id="PTHR11062:SF281">
    <property type="entry name" value="EXOSTOSIN-LIKE 2"/>
    <property type="match status" value="1"/>
</dbReference>
<name>A0A6C0KQN2_9ZZZZ</name>
<dbReference type="GO" id="GO:0016757">
    <property type="term" value="F:glycosyltransferase activity"/>
    <property type="evidence" value="ECO:0007669"/>
    <property type="project" value="InterPro"/>
</dbReference>
<evidence type="ECO:0000313" key="2">
    <source>
        <dbReference type="EMBL" id="QHU20325.1"/>
    </source>
</evidence>
<organism evidence="2">
    <name type="scientific">viral metagenome</name>
    <dbReference type="NCBI Taxonomy" id="1070528"/>
    <lineage>
        <taxon>unclassified sequences</taxon>
        <taxon>metagenomes</taxon>
        <taxon>organismal metagenomes</taxon>
    </lineage>
</organism>
<feature type="domain" description="Exostosin GT47" evidence="1">
    <location>
        <begin position="113"/>
        <end position="255"/>
    </location>
</feature>
<dbReference type="EMBL" id="MN740968">
    <property type="protein sequence ID" value="QHU20325.1"/>
    <property type="molecule type" value="Genomic_DNA"/>
</dbReference>
<protein>
    <recommendedName>
        <fullName evidence="1">Exostosin GT47 domain-containing protein</fullName>
    </recommendedName>
</protein>
<dbReference type="InterPro" id="IPR040911">
    <property type="entry name" value="Exostosin_GT47"/>
</dbReference>
<accession>A0A6C0KQN2</accession>
<dbReference type="PANTHER" id="PTHR11062">
    <property type="entry name" value="EXOSTOSIN HEPARAN SULFATE GLYCOSYLTRANSFERASE -RELATED"/>
    <property type="match status" value="1"/>
</dbReference>
<evidence type="ECO:0000259" key="1">
    <source>
        <dbReference type="Pfam" id="PF03016"/>
    </source>
</evidence>
<reference evidence="2" key="1">
    <citation type="journal article" date="2020" name="Nature">
        <title>Giant virus diversity and host interactions through global metagenomics.</title>
        <authorList>
            <person name="Schulz F."/>
            <person name="Roux S."/>
            <person name="Paez-Espino D."/>
            <person name="Jungbluth S."/>
            <person name="Walsh D.A."/>
            <person name="Denef V.J."/>
            <person name="McMahon K.D."/>
            <person name="Konstantinidis K.T."/>
            <person name="Eloe-Fadrosh E.A."/>
            <person name="Kyrpides N.C."/>
            <person name="Woyke T."/>
        </authorList>
    </citation>
    <scope>NUCLEOTIDE SEQUENCE</scope>
    <source>
        <strain evidence="2">GVMAG-S-3300013093-109</strain>
    </source>
</reference>
<proteinExistence type="predicted"/>
<sequence length="291" mass="34139">MQILELSALFRPKTSHVYPPFKKGRYMEEFMYDYLISKQNEIQTKYIYIPIFWTNMQNHPAFIDKRKSYQILFDEAIKDRDASYFTIVQHDDGCQLLLPRNTIVFGACKGNVPLPLIYEDITNRLVQHPRVVKDLLASFVGTYTTHPIRGKMYNTLFGKTGIECRVKSKWEKNVPEEDANAFLDLTSRSKFCLAPRGYGRSSFRFFEAMLLGAVPVYLWDDQEWLPYKDKIDYSAFAVSIHEKELPELYTILSSISKEDYERMVQEGKKISNWFTMEGMAEYIVSYLLSFC</sequence>
<dbReference type="Pfam" id="PF03016">
    <property type="entry name" value="Exostosin_GT47"/>
    <property type="match status" value="1"/>
</dbReference>
<dbReference type="InterPro" id="IPR004263">
    <property type="entry name" value="Exostosin"/>
</dbReference>